<feature type="non-terminal residue" evidence="2">
    <location>
        <position position="48"/>
    </location>
</feature>
<gene>
    <name evidence="2" type="ORF">EZS27_044365</name>
</gene>
<dbReference type="AlphaFoldDB" id="A0A5J4P5P2"/>
<evidence type="ECO:0000313" key="2">
    <source>
        <dbReference type="EMBL" id="KAA6303993.1"/>
    </source>
</evidence>
<comment type="caution">
    <text evidence="2">The sequence shown here is derived from an EMBL/GenBank/DDBJ whole genome shotgun (WGS) entry which is preliminary data.</text>
</comment>
<keyword evidence="1" id="KW-0472">Membrane</keyword>
<protein>
    <submittedName>
        <fullName evidence="2">Lipoteichoic acid synthase 1</fullName>
    </submittedName>
</protein>
<keyword evidence="1" id="KW-0812">Transmembrane</keyword>
<feature type="transmembrane region" description="Helical" evidence="1">
    <location>
        <begin position="12"/>
        <end position="30"/>
    </location>
</feature>
<accession>A0A5J4P5P2</accession>
<keyword evidence="1" id="KW-1133">Transmembrane helix</keyword>
<organism evidence="2">
    <name type="scientific">termite gut metagenome</name>
    <dbReference type="NCBI Taxonomy" id="433724"/>
    <lineage>
        <taxon>unclassified sequences</taxon>
        <taxon>metagenomes</taxon>
        <taxon>organismal metagenomes</taxon>
    </lineage>
</organism>
<evidence type="ECO:0000256" key="1">
    <source>
        <dbReference type="SAM" id="Phobius"/>
    </source>
</evidence>
<dbReference type="EMBL" id="SNRY01011882">
    <property type="protein sequence ID" value="KAA6303993.1"/>
    <property type="molecule type" value="Genomic_DNA"/>
</dbReference>
<sequence>MKSLILYFLKTYLLFVPVFLLQKPLFMWFYHDLFAGIGVTDYWDVMWH</sequence>
<name>A0A5J4P5P2_9ZZZZ</name>
<reference evidence="2" key="1">
    <citation type="submission" date="2019-03" db="EMBL/GenBank/DDBJ databases">
        <title>Single cell metagenomics reveals metabolic interactions within the superorganism composed of flagellate Streblomastix strix and complex community of Bacteroidetes bacteria on its surface.</title>
        <authorList>
            <person name="Treitli S.C."/>
            <person name="Kolisko M."/>
            <person name="Husnik F."/>
            <person name="Keeling P."/>
            <person name="Hampl V."/>
        </authorList>
    </citation>
    <scope>NUCLEOTIDE SEQUENCE</scope>
    <source>
        <strain evidence="2">STM</strain>
    </source>
</reference>
<proteinExistence type="predicted"/>